<protein>
    <recommendedName>
        <fullName evidence="2">YoaR-like putative peptidoglycan binding domain-containing protein</fullName>
    </recommendedName>
</protein>
<evidence type="ECO:0000259" key="2">
    <source>
        <dbReference type="Pfam" id="PF12229"/>
    </source>
</evidence>
<dbReference type="InterPro" id="IPR022029">
    <property type="entry name" value="YoaR-like_PG-bd"/>
</dbReference>
<dbReference type="Proteomes" id="UP000590542">
    <property type="component" value="Unassembled WGS sequence"/>
</dbReference>
<dbReference type="Pfam" id="PF12229">
    <property type="entry name" value="PG_binding_4"/>
    <property type="match status" value="1"/>
</dbReference>
<dbReference type="PANTHER" id="PTHR35788:SF1">
    <property type="entry name" value="EXPORTED PROTEIN"/>
    <property type="match status" value="1"/>
</dbReference>
<name>A0A7X9HS67_UNCKA</name>
<accession>A0A7X9HS67</accession>
<evidence type="ECO:0000313" key="3">
    <source>
        <dbReference type="EMBL" id="NMB91353.1"/>
    </source>
</evidence>
<comment type="caution">
    <text evidence="3">The sequence shown here is derived from an EMBL/GenBank/DDBJ whole genome shotgun (WGS) entry which is preliminary data.</text>
</comment>
<evidence type="ECO:0000313" key="4">
    <source>
        <dbReference type="Proteomes" id="UP000590542"/>
    </source>
</evidence>
<dbReference type="InterPro" id="IPR007391">
    <property type="entry name" value="Vancomycin_resist_VanW"/>
</dbReference>
<keyword evidence="1" id="KW-1133">Transmembrane helix</keyword>
<sequence length="599" mass="66977">MKVKTKLGDFYSRICLKLKLNKINFKNINPSKIRNIVLAFYTILLLSTIYHLVYARRVIPGVKIAGVKIGGMTFDQAKKHLEEKDKETTKDLKLKYDEKEFLIRAEDIGLVYDWDASVSRAFEVGRNGNIITDTKEKIAGLMKNLVVPASYDYDDDSLGIKLSIIRGEVNKEAKQSRVILSDENLVVSASEKGRKIIEDDLYSAVIGSFDNLDFSNKNVPIKTVNPQIVEKDVNNLLNEIEKIVSKDLVLKYGDKTWTLNQEQLLDLISLEKDENKVKVSLNNAKFEALIENIGGEVNELPRGQVTSSNEKQVLEFKIIKEGKELDVSKFTNDFKASMFGERVVVNIPMSKVEGPTDKEKYGIYALLGEGVSHYAGSIPGRIHNLTLAAERTNGVLVAPGATYSMNNSVGPIDAVHGFQMAYIIKEGRTVLGEGGGVCQTSTTLFRAVLNAGLPVVARYPHAYRVGYYEQDMPAGFDAAVFQPSWDFKFKNNTSAYILVQTSWDVDENSLTFKLYGTPDGRTVEITSPVITNQSPPPEPLYQDDPTLPVGQIVQVEHPAWGADVSFSRTVKKGDQIMFTDIFNSRFQPWRAIYLRGTKK</sequence>
<evidence type="ECO:0000256" key="1">
    <source>
        <dbReference type="SAM" id="Phobius"/>
    </source>
</evidence>
<organism evidence="3 4">
    <name type="scientific">candidate division WWE3 bacterium</name>
    <dbReference type="NCBI Taxonomy" id="2053526"/>
    <lineage>
        <taxon>Bacteria</taxon>
        <taxon>Katanobacteria</taxon>
    </lineage>
</organism>
<gene>
    <name evidence="3" type="ORF">GYA37_00730</name>
</gene>
<proteinExistence type="predicted"/>
<reference evidence="3 4" key="1">
    <citation type="journal article" date="2020" name="Biotechnol. Biofuels">
        <title>New insights from the biogas microbiome by comprehensive genome-resolved metagenomics of nearly 1600 species originating from multiple anaerobic digesters.</title>
        <authorList>
            <person name="Campanaro S."/>
            <person name="Treu L."/>
            <person name="Rodriguez-R L.M."/>
            <person name="Kovalovszki A."/>
            <person name="Ziels R.M."/>
            <person name="Maus I."/>
            <person name="Zhu X."/>
            <person name="Kougias P.G."/>
            <person name="Basile A."/>
            <person name="Luo G."/>
            <person name="Schluter A."/>
            <person name="Konstantinidis K.T."/>
            <person name="Angelidaki I."/>
        </authorList>
    </citation>
    <scope>NUCLEOTIDE SEQUENCE [LARGE SCALE GENOMIC DNA]</scope>
    <source>
        <strain evidence="3">AS27yjCOA_202</strain>
    </source>
</reference>
<dbReference type="EMBL" id="JAAZNV010000006">
    <property type="protein sequence ID" value="NMB91353.1"/>
    <property type="molecule type" value="Genomic_DNA"/>
</dbReference>
<keyword evidence="1" id="KW-0812">Transmembrane</keyword>
<dbReference type="PANTHER" id="PTHR35788">
    <property type="entry name" value="EXPORTED PROTEIN-RELATED"/>
    <property type="match status" value="1"/>
</dbReference>
<feature type="domain" description="YoaR-like putative peptidoglycan binding" evidence="2">
    <location>
        <begin position="104"/>
        <end position="205"/>
    </location>
</feature>
<dbReference type="AlphaFoldDB" id="A0A7X9HS67"/>
<dbReference type="Pfam" id="PF04294">
    <property type="entry name" value="VanW"/>
    <property type="match status" value="1"/>
</dbReference>
<dbReference type="InterPro" id="IPR052913">
    <property type="entry name" value="Glycopeptide_resist_protein"/>
</dbReference>
<feature type="transmembrane region" description="Helical" evidence="1">
    <location>
        <begin position="36"/>
        <end position="54"/>
    </location>
</feature>
<keyword evidence="1" id="KW-0472">Membrane</keyword>